<dbReference type="RefSeq" id="WP_353894473.1">
    <property type="nucleotide sequence ID" value="NZ_CP159485.1"/>
</dbReference>
<dbReference type="SUPFAM" id="SSF46565">
    <property type="entry name" value="Chaperone J-domain"/>
    <property type="match status" value="1"/>
</dbReference>
<gene>
    <name evidence="5" type="ORF">PRVXH_001278</name>
</gene>
<dbReference type="PRINTS" id="PR00625">
    <property type="entry name" value="JDOMAIN"/>
</dbReference>
<dbReference type="CDD" id="cd06257">
    <property type="entry name" value="DnaJ"/>
    <property type="match status" value="1"/>
</dbReference>
<accession>A0AAU8HWY0</accession>
<reference evidence="5" key="2">
    <citation type="submission" date="2024-06" db="EMBL/GenBank/DDBJ databases">
        <authorList>
            <person name="Petrova K.O."/>
            <person name="Toshchakov S.V."/>
            <person name="Boltjanskaja Y.V."/>
            <person name="Kevbrin V.V."/>
        </authorList>
    </citation>
    <scope>NUCLEOTIDE SEQUENCE</scope>
    <source>
        <strain evidence="5">Z-710</strain>
    </source>
</reference>
<dbReference type="PROSITE" id="PS50076">
    <property type="entry name" value="DNAJ_2"/>
    <property type="match status" value="1"/>
</dbReference>
<evidence type="ECO:0000256" key="1">
    <source>
        <dbReference type="ARBA" id="ARBA00022705"/>
    </source>
</evidence>
<feature type="coiled-coil region" evidence="2">
    <location>
        <begin position="116"/>
        <end position="145"/>
    </location>
</feature>
<feature type="domain" description="J" evidence="4">
    <location>
        <begin position="186"/>
        <end position="249"/>
    </location>
</feature>
<evidence type="ECO:0000256" key="2">
    <source>
        <dbReference type="SAM" id="Coils"/>
    </source>
</evidence>
<dbReference type="GO" id="GO:0005737">
    <property type="term" value="C:cytoplasm"/>
    <property type="evidence" value="ECO:0007669"/>
    <property type="project" value="TreeGrafter"/>
</dbReference>
<keyword evidence="3" id="KW-1133">Transmembrane helix</keyword>
<dbReference type="AlphaFoldDB" id="A0AAU8HWY0"/>
<dbReference type="Pfam" id="PF00226">
    <property type="entry name" value="DnaJ"/>
    <property type="match status" value="1"/>
</dbReference>
<organism evidence="5">
    <name type="scientific">Proteinivorax hydrogeniformans</name>
    <dbReference type="NCBI Taxonomy" id="1826727"/>
    <lineage>
        <taxon>Bacteria</taxon>
        <taxon>Bacillati</taxon>
        <taxon>Bacillota</taxon>
        <taxon>Clostridia</taxon>
        <taxon>Eubacteriales</taxon>
        <taxon>Proteinivoracaceae</taxon>
        <taxon>Proteinivorax</taxon>
    </lineage>
</organism>
<feature type="transmembrane region" description="Helical" evidence="3">
    <location>
        <begin position="67"/>
        <end position="87"/>
    </location>
</feature>
<dbReference type="SMART" id="SM00271">
    <property type="entry name" value="DnaJ"/>
    <property type="match status" value="1"/>
</dbReference>
<name>A0AAU8HWY0_9FIRM</name>
<keyword evidence="3" id="KW-0812">Transmembrane</keyword>
<dbReference type="GO" id="GO:0042026">
    <property type="term" value="P:protein refolding"/>
    <property type="evidence" value="ECO:0007669"/>
    <property type="project" value="TreeGrafter"/>
</dbReference>
<sequence length="250" mass="29405">MRKILGKILFVISSAILLVFNALIWLIDTAVNFVKSIAKMVIVFLTRGGCLLFIVFGALAITYPSLLLFILFLALFPIIGGITLSYLQYIRYSVTEYLFDRAEYLSNGVYYKFKTFAEYRQDYKNKQREKRRKEQERRFAEQQKAWEERFNQWYGYQRTYTNGYGGQNSYGGYASPSTDFKQKYEKSCDVLGVDYNADKSQIKAAYRRKARQYHPDLNQTENAAEKFKEISSANEFLSEDNIERYKKYFA</sequence>
<dbReference type="InterPro" id="IPR036869">
    <property type="entry name" value="J_dom_sf"/>
</dbReference>
<evidence type="ECO:0000256" key="3">
    <source>
        <dbReference type="SAM" id="Phobius"/>
    </source>
</evidence>
<reference evidence="5" key="1">
    <citation type="journal article" date="2018" name="Antonie Van Leeuwenhoek">
        <title>Proteinivorax hydrogeniformans sp. nov., an anaerobic, haloalkaliphilic bacterium fermenting proteinaceous compounds with high hydrogen production.</title>
        <authorList>
            <person name="Boltyanskaya Y."/>
            <person name="Detkova E."/>
            <person name="Pimenov N."/>
            <person name="Kevbrin V."/>
        </authorList>
    </citation>
    <scope>NUCLEOTIDE SEQUENCE</scope>
    <source>
        <strain evidence="5">Z-710</strain>
    </source>
</reference>
<protein>
    <submittedName>
        <fullName evidence="5">DnaJ domain-containing protein</fullName>
    </submittedName>
</protein>
<proteinExistence type="predicted"/>
<feature type="transmembrane region" description="Helical" evidence="3">
    <location>
        <begin position="6"/>
        <end position="28"/>
    </location>
</feature>
<dbReference type="PANTHER" id="PTHR43096:SF10">
    <property type="entry name" value="CHAPERONE PROTEIN DNAJ A6, CHLOROPLASTIC"/>
    <property type="match status" value="1"/>
</dbReference>
<dbReference type="GO" id="GO:0006260">
    <property type="term" value="P:DNA replication"/>
    <property type="evidence" value="ECO:0007669"/>
    <property type="project" value="UniProtKB-KW"/>
</dbReference>
<evidence type="ECO:0000313" key="5">
    <source>
        <dbReference type="EMBL" id="XCI29926.1"/>
    </source>
</evidence>
<keyword evidence="2" id="KW-0175">Coiled coil</keyword>
<keyword evidence="3" id="KW-0472">Membrane</keyword>
<dbReference type="Gene3D" id="1.10.287.110">
    <property type="entry name" value="DnaJ domain"/>
    <property type="match status" value="1"/>
</dbReference>
<dbReference type="EMBL" id="CP159485">
    <property type="protein sequence ID" value="XCI29926.1"/>
    <property type="molecule type" value="Genomic_DNA"/>
</dbReference>
<feature type="transmembrane region" description="Helical" evidence="3">
    <location>
        <begin position="40"/>
        <end position="61"/>
    </location>
</feature>
<dbReference type="GO" id="GO:0051082">
    <property type="term" value="F:unfolded protein binding"/>
    <property type="evidence" value="ECO:0007669"/>
    <property type="project" value="TreeGrafter"/>
</dbReference>
<keyword evidence="1" id="KW-0235">DNA replication</keyword>
<dbReference type="InterPro" id="IPR001623">
    <property type="entry name" value="DnaJ_domain"/>
</dbReference>
<dbReference type="PANTHER" id="PTHR43096">
    <property type="entry name" value="DNAJ HOMOLOG 1, MITOCHONDRIAL-RELATED"/>
    <property type="match status" value="1"/>
</dbReference>
<evidence type="ECO:0000259" key="4">
    <source>
        <dbReference type="PROSITE" id="PS50076"/>
    </source>
</evidence>